<dbReference type="RefSeq" id="WP_224477101.1">
    <property type="nucleotide sequence ID" value="NZ_JAIUJS010000001.1"/>
</dbReference>
<organism evidence="2 3">
    <name type="scientific">Winogradskyella vincentii</name>
    <dbReference type="NCBI Taxonomy" id="2877122"/>
    <lineage>
        <taxon>Bacteria</taxon>
        <taxon>Pseudomonadati</taxon>
        <taxon>Bacteroidota</taxon>
        <taxon>Flavobacteriia</taxon>
        <taxon>Flavobacteriales</taxon>
        <taxon>Flavobacteriaceae</taxon>
        <taxon>Winogradskyella</taxon>
    </lineage>
</organism>
<sequence>MSFTESDINQIEEKGLTIEQVQSQINLFKTGIPFTQIVEAATIDNGIIKLNDHTIKTHISKFDSNRENLSLIKFVPASGAATRMFKFLFKFLKEYDPEKESLNAFINKNKLKEFSLFRVGLEQFPFYKMVMDRIEASEVDYASLSSGEKARQFVNTMLHENHLNFGNSPKGLLPFHQYKNNHISTAFEEHLYEAALYASDKNEARLHFTISEKYKDRFDEEFKNIEEYVERITGITFHISFSYQQESTDTIAVTLDDKPFREDDGTLLFRPSGHGALLKNLDTLDADIIFVKNIDNVVVKQYKEEVAKYKKVLAGILLDVQEKAYKYLKDLEANEISEDYLTTIAEFLTRQLNVRISEEFEKYSEKYKIEYLREKLNRPIRVCGMVKNEGEPGGGPFWVKDQNSNISLQIVESAQINQKNKEQKNILKNATHFNPVDLVCGVRNYKGEKFNLEDFVDHKAAFITMKTKVGKDLKALELPGLWNGSMAFWNTIFVEVPIITFNPVKTVNDLLKDTHQIN</sequence>
<dbReference type="InterPro" id="IPR025393">
    <property type="entry name" value="DUF4301"/>
</dbReference>
<proteinExistence type="predicted"/>
<evidence type="ECO:0000259" key="1">
    <source>
        <dbReference type="Pfam" id="PF14134"/>
    </source>
</evidence>
<reference evidence="3" key="1">
    <citation type="submission" date="2023-07" db="EMBL/GenBank/DDBJ databases">
        <authorList>
            <person name="Yue Y."/>
        </authorList>
    </citation>
    <scope>NUCLEOTIDE SEQUENCE [LARGE SCALE GENOMIC DNA]</scope>
    <source>
        <strain evidence="3">2Y89</strain>
    </source>
</reference>
<keyword evidence="3" id="KW-1185">Reference proteome</keyword>
<dbReference type="Pfam" id="PF14134">
    <property type="entry name" value="DUF4301"/>
    <property type="match status" value="1"/>
</dbReference>
<protein>
    <submittedName>
        <fullName evidence="2">DUF4301 family protein</fullName>
    </submittedName>
</protein>
<name>A0ABS7XWY5_9FLAO</name>
<dbReference type="Proteomes" id="UP001198402">
    <property type="component" value="Unassembled WGS sequence"/>
</dbReference>
<dbReference type="SUPFAM" id="SSF53448">
    <property type="entry name" value="Nucleotide-diphospho-sugar transferases"/>
    <property type="match status" value="1"/>
</dbReference>
<feature type="domain" description="DUF4301" evidence="1">
    <location>
        <begin position="4"/>
        <end position="516"/>
    </location>
</feature>
<dbReference type="EMBL" id="JAIUJS010000001">
    <property type="protein sequence ID" value="MCA0152163.1"/>
    <property type="molecule type" value="Genomic_DNA"/>
</dbReference>
<accession>A0ABS7XWY5</accession>
<comment type="caution">
    <text evidence="2">The sequence shown here is derived from an EMBL/GenBank/DDBJ whole genome shotgun (WGS) entry which is preliminary data.</text>
</comment>
<evidence type="ECO:0000313" key="3">
    <source>
        <dbReference type="Proteomes" id="UP001198402"/>
    </source>
</evidence>
<gene>
    <name evidence="2" type="ORF">LBV24_02975</name>
</gene>
<dbReference type="InterPro" id="IPR029044">
    <property type="entry name" value="Nucleotide-diphossugar_trans"/>
</dbReference>
<evidence type="ECO:0000313" key="2">
    <source>
        <dbReference type="EMBL" id="MCA0152163.1"/>
    </source>
</evidence>